<feature type="domain" description="Helicase ATP-binding" evidence="7">
    <location>
        <begin position="26"/>
        <end position="195"/>
    </location>
</feature>
<dbReference type="PROSITE" id="PS51194">
    <property type="entry name" value="HELICASE_CTER"/>
    <property type="match status" value="1"/>
</dbReference>
<evidence type="ECO:0000256" key="2">
    <source>
        <dbReference type="ARBA" id="ARBA00022801"/>
    </source>
</evidence>
<keyword evidence="10" id="KW-1185">Reference proteome</keyword>
<dbReference type="SMART" id="SM00487">
    <property type="entry name" value="DEXDc"/>
    <property type="match status" value="1"/>
</dbReference>
<dbReference type="Proteomes" id="UP000051565">
    <property type="component" value="Unassembled WGS sequence"/>
</dbReference>
<keyword evidence="3" id="KW-0347">Helicase</keyword>
<evidence type="ECO:0000256" key="3">
    <source>
        <dbReference type="ARBA" id="ARBA00022806"/>
    </source>
</evidence>
<dbReference type="PANTHER" id="PTHR47959">
    <property type="entry name" value="ATP-DEPENDENT RNA HELICASE RHLE-RELATED"/>
    <property type="match status" value="1"/>
</dbReference>
<proteinExistence type="inferred from homology"/>
<dbReference type="GO" id="GO:0005524">
    <property type="term" value="F:ATP binding"/>
    <property type="evidence" value="ECO:0007669"/>
    <property type="project" value="UniProtKB-KW"/>
</dbReference>
<dbReference type="SUPFAM" id="SSF52540">
    <property type="entry name" value="P-loop containing nucleoside triphosphate hydrolases"/>
    <property type="match status" value="1"/>
</dbReference>
<dbReference type="EMBL" id="JQBT01000033">
    <property type="protein sequence ID" value="KRN78552.1"/>
    <property type="molecule type" value="Genomic_DNA"/>
</dbReference>
<dbReference type="InterPro" id="IPR050079">
    <property type="entry name" value="DEAD_box_RNA_helicase"/>
</dbReference>
<feature type="domain" description="Helicase C-terminal" evidence="8">
    <location>
        <begin position="221"/>
        <end position="366"/>
    </location>
</feature>
<keyword evidence="1" id="KW-0547">Nucleotide-binding</keyword>
<reference evidence="9 10" key="1">
    <citation type="journal article" date="2015" name="Genome Announc.">
        <title>Expanding the biotechnology potential of lactobacilli through comparative genomics of 213 strains and associated genera.</title>
        <authorList>
            <person name="Sun Z."/>
            <person name="Harris H.M."/>
            <person name="McCann A."/>
            <person name="Guo C."/>
            <person name="Argimon S."/>
            <person name="Zhang W."/>
            <person name="Yang X."/>
            <person name="Jeffery I.B."/>
            <person name="Cooney J.C."/>
            <person name="Kagawa T.F."/>
            <person name="Liu W."/>
            <person name="Song Y."/>
            <person name="Salvetti E."/>
            <person name="Wrobel A."/>
            <person name="Rasinkangas P."/>
            <person name="Parkhill J."/>
            <person name="Rea M.C."/>
            <person name="O'Sullivan O."/>
            <person name="Ritari J."/>
            <person name="Douillard F.P."/>
            <person name="Paul Ross R."/>
            <person name="Yang R."/>
            <person name="Briner A.E."/>
            <person name="Felis G.E."/>
            <person name="de Vos W.M."/>
            <person name="Barrangou R."/>
            <person name="Klaenhammer T.R."/>
            <person name="Caufield P.W."/>
            <person name="Cui Y."/>
            <person name="Zhang H."/>
            <person name="O'Toole P.W."/>
        </authorList>
    </citation>
    <scope>NUCLEOTIDE SEQUENCE [LARGE SCALE GENOMIC DNA]</scope>
    <source>
        <strain evidence="9 10">DSM 20690</strain>
    </source>
</reference>
<gene>
    <name evidence="9" type="ORF">IV52_GL000828</name>
</gene>
<evidence type="ECO:0000256" key="4">
    <source>
        <dbReference type="ARBA" id="ARBA00022840"/>
    </source>
</evidence>
<dbReference type="GO" id="GO:0003724">
    <property type="term" value="F:RNA helicase activity"/>
    <property type="evidence" value="ECO:0007669"/>
    <property type="project" value="TreeGrafter"/>
</dbReference>
<comment type="caution">
    <text evidence="9">The sequence shown here is derived from an EMBL/GenBank/DDBJ whole genome shotgun (WGS) entry which is preliminary data.</text>
</comment>
<feature type="region of interest" description="Disordered" evidence="6">
    <location>
        <begin position="380"/>
        <end position="417"/>
    </location>
</feature>
<dbReference type="RefSeq" id="WP_054645819.1">
    <property type="nucleotide sequence ID" value="NZ_FUXS01000002.1"/>
</dbReference>
<dbReference type="InterPro" id="IPR014001">
    <property type="entry name" value="Helicase_ATP-bd"/>
</dbReference>
<dbReference type="STRING" id="53444.AYR59_03995"/>
<evidence type="ECO:0000259" key="7">
    <source>
        <dbReference type="PROSITE" id="PS51192"/>
    </source>
</evidence>
<dbReference type="GeneID" id="61250042"/>
<keyword evidence="4" id="KW-0067">ATP-binding</keyword>
<dbReference type="GO" id="GO:0003676">
    <property type="term" value="F:nucleic acid binding"/>
    <property type="evidence" value="ECO:0007669"/>
    <property type="project" value="InterPro"/>
</dbReference>
<dbReference type="SMART" id="SM00490">
    <property type="entry name" value="HELICc"/>
    <property type="match status" value="1"/>
</dbReference>
<organism evidence="9 10">
    <name type="scientific">Fructilactobacillus lindneri DSM 20690 = JCM 11027</name>
    <dbReference type="NCBI Taxonomy" id="1122148"/>
    <lineage>
        <taxon>Bacteria</taxon>
        <taxon>Bacillati</taxon>
        <taxon>Bacillota</taxon>
        <taxon>Bacilli</taxon>
        <taxon>Lactobacillales</taxon>
        <taxon>Lactobacillaceae</taxon>
        <taxon>Fructilactobacillus</taxon>
    </lineage>
</organism>
<dbReference type="GO" id="GO:0005829">
    <property type="term" value="C:cytosol"/>
    <property type="evidence" value="ECO:0007669"/>
    <property type="project" value="TreeGrafter"/>
</dbReference>
<dbReference type="Pfam" id="PF00270">
    <property type="entry name" value="DEAD"/>
    <property type="match status" value="1"/>
</dbReference>
<evidence type="ECO:0000313" key="10">
    <source>
        <dbReference type="Proteomes" id="UP000051565"/>
    </source>
</evidence>
<dbReference type="AlphaFoldDB" id="A0A0R2JN35"/>
<dbReference type="CDD" id="cd00268">
    <property type="entry name" value="DEADc"/>
    <property type="match status" value="1"/>
</dbReference>
<evidence type="ECO:0000256" key="5">
    <source>
        <dbReference type="ARBA" id="ARBA00038437"/>
    </source>
</evidence>
<protein>
    <submittedName>
        <fullName evidence="9">Uncharacterized protein</fullName>
    </submittedName>
</protein>
<feature type="compositionally biased region" description="Basic residues" evidence="6">
    <location>
        <begin position="397"/>
        <end position="417"/>
    </location>
</feature>
<evidence type="ECO:0000259" key="8">
    <source>
        <dbReference type="PROSITE" id="PS51194"/>
    </source>
</evidence>
<dbReference type="OrthoDB" id="9805696at2"/>
<dbReference type="Pfam" id="PF00271">
    <property type="entry name" value="Helicase_C"/>
    <property type="match status" value="1"/>
</dbReference>
<keyword evidence="2" id="KW-0378">Hydrolase</keyword>
<dbReference type="InterPro" id="IPR027417">
    <property type="entry name" value="P-loop_NTPase"/>
</dbReference>
<dbReference type="InterPro" id="IPR001650">
    <property type="entry name" value="Helicase_C-like"/>
</dbReference>
<dbReference type="PATRIC" id="fig|1122148.6.peg.851"/>
<accession>A0A0R2JN35</accession>
<sequence>MLEEFEKRFEKLGYEEQTEIQKAVYDPMIDGGEDIVGLSPTGSGKTVAFLMPILANIMPGEGVQAIIVEPSQELAMQVTNVMRDWAKPFNVKILPLIGGANVKHQHEQLKKRPEIVIGTPGRILSLLAEHKLKVNGVDEVVIDEADDLLQDDTLDKVKEIVASVPRDSQVAYFSATDSEVLHHLDEYMGKPARIIDVRNTDKSRGAVKHGLFEVSRGKRNDVLNRLAKLTNFKALVFFNQSENLNRAYNYFKHQGHAPVEKLSGGENKLQRERALKNFRKGQTKLLLTTDVAARGLDIPKLPAVINYDLPTDATTYIHRVGRTGRMGEPGLVINFGDDHDLRDLKKLLRDEEYELKPIYYYDGKLVDHIDQEPVKKIKKFESQNSNERIEQAQPVIPKKHKKKNRKRNQKNKGKHKK</sequence>
<comment type="similarity">
    <text evidence="5">Belongs to the DEAD box helicase family.</text>
</comment>
<dbReference type="InterPro" id="IPR044742">
    <property type="entry name" value="DEAD/DEAH_RhlB"/>
</dbReference>
<dbReference type="Gene3D" id="3.40.50.300">
    <property type="entry name" value="P-loop containing nucleotide triphosphate hydrolases"/>
    <property type="match status" value="2"/>
</dbReference>
<dbReference type="InterPro" id="IPR011545">
    <property type="entry name" value="DEAD/DEAH_box_helicase_dom"/>
</dbReference>
<dbReference type="GO" id="GO:0016787">
    <property type="term" value="F:hydrolase activity"/>
    <property type="evidence" value="ECO:0007669"/>
    <property type="project" value="UniProtKB-KW"/>
</dbReference>
<dbReference type="PANTHER" id="PTHR47959:SF1">
    <property type="entry name" value="ATP-DEPENDENT RNA HELICASE DBPA"/>
    <property type="match status" value="1"/>
</dbReference>
<dbReference type="PROSITE" id="PS51192">
    <property type="entry name" value="HELICASE_ATP_BIND_1"/>
    <property type="match status" value="1"/>
</dbReference>
<evidence type="ECO:0000313" key="9">
    <source>
        <dbReference type="EMBL" id="KRN78552.1"/>
    </source>
</evidence>
<dbReference type="CDD" id="cd18787">
    <property type="entry name" value="SF2_C_DEAD"/>
    <property type="match status" value="1"/>
</dbReference>
<evidence type="ECO:0000256" key="1">
    <source>
        <dbReference type="ARBA" id="ARBA00022741"/>
    </source>
</evidence>
<name>A0A0R2JN35_9LACO</name>
<evidence type="ECO:0000256" key="6">
    <source>
        <dbReference type="SAM" id="MobiDB-lite"/>
    </source>
</evidence>